<feature type="binding site" evidence="6">
    <location>
        <position position="109"/>
    </location>
    <ligand>
        <name>ATP</name>
        <dbReference type="ChEBI" id="CHEBI:30616"/>
    </ligand>
</feature>
<reference evidence="10" key="1">
    <citation type="submission" date="2020-01" db="EMBL/GenBank/DDBJ databases">
        <title>Sphingomonas sp. strain CSW-10.</title>
        <authorList>
            <person name="Chen W.-M."/>
        </authorList>
    </citation>
    <scope>NUCLEOTIDE SEQUENCE [LARGE SCALE GENOMIC DNA]</scope>
    <source>
        <strain evidence="10">CCP-1</strain>
    </source>
</reference>
<comment type="subunit">
    <text evidence="6">Heterotetramer of two alpha and two beta subunits.</text>
</comment>
<evidence type="ECO:0000259" key="8">
    <source>
        <dbReference type="PROSITE" id="PS50975"/>
    </source>
</evidence>
<feature type="binding site" evidence="6">
    <location>
        <position position="223"/>
    </location>
    <ligand>
        <name>Mg(2+)</name>
        <dbReference type="ChEBI" id="CHEBI:18420"/>
    </ligand>
</feature>
<comment type="caution">
    <text evidence="9">The sequence shown here is derived from an EMBL/GenBank/DDBJ whole genome shotgun (WGS) entry which is preliminary data.</text>
</comment>
<dbReference type="NCBIfam" id="NF001913">
    <property type="entry name" value="PRK00696.1"/>
    <property type="match status" value="1"/>
</dbReference>
<keyword evidence="5 6" id="KW-0460">Magnesium</keyword>
<accession>A0ABW9Y3L5</accession>
<evidence type="ECO:0000256" key="5">
    <source>
        <dbReference type="ARBA" id="ARBA00022842"/>
    </source>
</evidence>
<keyword evidence="2 6" id="KW-0436">Ligase</keyword>
<dbReference type="PANTHER" id="PTHR11815:SF10">
    <property type="entry name" value="SUCCINATE--COA LIGASE [GDP-FORMING] SUBUNIT BETA, MITOCHONDRIAL"/>
    <property type="match status" value="1"/>
</dbReference>
<dbReference type="InterPro" id="IPR005809">
    <property type="entry name" value="Succ_CoA_ligase-like_bsu"/>
</dbReference>
<evidence type="ECO:0000256" key="2">
    <source>
        <dbReference type="ARBA" id="ARBA00022598"/>
    </source>
</evidence>
<gene>
    <name evidence="6 9" type="primary">sucC</name>
    <name evidence="9" type="ORF">GU920_03235</name>
</gene>
<sequence>MNIHEYQAKALLRSYGIPVSDGRVVLKAEEAKTAAGELDGPLWVVKAQIHAGGRGKGHFKEPEAGEKGGVRLARSVEEASQFARQMLGRTLVTVQTGEAGKQVNRIYIEDGSDIDREFYLALLIDRQTSRISIVASTEGGMSIEDVAHDTPEKIHTFTIDPATGLQDFHGRRVAFALGLSGNQVKQCVKIVRDLYRLFTDKDMDMLEINPFCVLKDGSLKLLDAKMGFDGNALYRHPDIAALRDETEEDPKELAASKFDLNYIALDGEIGCMVNGAGLAMATMDIIKLYGAEPANFLDVGGGATKEKVTEAFKIITSDPNVKGILVNIFGGIMRCDIIAEGVIAAVKEVGLKVPLVVRLEGTNVELGKDIIRKSGLNVIAADDLKDGAQKIVKAVRG</sequence>
<dbReference type="Pfam" id="PF00549">
    <property type="entry name" value="Ligase_CoA"/>
    <property type="match status" value="1"/>
</dbReference>
<evidence type="ECO:0000313" key="10">
    <source>
        <dbReference type="Proteomes" id="UP001517376"/>
    </source>
</evidence>
<dbReference type="InterPro" id="IPR017866">
    <property type="entry name" value="Succ-CoA_synthase_bsu_CS"/>
</dbReference>
<evidence type="ECO:0000256" key="4">
    <source>
        <dbReference type="ARBA" id="ARBA00022741"/>
    </source>
</evidence>
<keyword evidence="10" id="KW-1185">Reference proteome</keyword>
<comment type="pathway">
    <text evidence="6">Carbohydrate metabolism; tricarboxylic acid cycle; succinate from succinyl-CoA (ligase route): step 1/1.</text>
</comment>
<dbReference type="GO" id="GO:0004775">
    <property type="term" value="F:succinate-CoA ligase (ADP-forming) activity"/>
    <property type="evidence" value="ECO:0007669"/>
    <property type="project" value="UniProtKB-EC"/>
</dbReference>
<dbReference type="Pfam" id="PF08442">
    <property type="entry name" value="ATP-grasp_2"/>
    <property type="match status" value="1"/>
</dbReference>
<dbReference type="NCBIfam" id="TIGR01016">
    <property type="entry name" value="sucCoAbeta"/>
    <property type="match status" value="1"/>
</dbReference>
<dbReference type="SUPFAM" id="SSF52210">
    <property type="entry name" value="Succinyl-CoA synthetase domains"/>
    <property type="match status" value="1"/>
</dbReference>
<dbReference type="Gene3D" id="3.40.50.261">
    <property type="entry name" value="Succinyl-CoA synthetase domains"/>
    <property type="match status" value="1"/>
</dbReference>
<dbReference type="InterPro" id="IPR005811">
    <property type="entry name" value="SUCC_ACL_C"/>
</dbReference>
<dbReference type="EC" id="6.2.1.5" evidence="6"/>
<name>A0ABW9Y3L5_9RHOB</name>
<comment type="catalytic activity">
    <reaction evidence="6">
        <text>succinate + ATP + CoA = succinyl-CoA + ADP + phosphate</text>
        <dbReference type="Rhea" id="RHEA:17661"/>
        <dbReference type="ChEBI" id="CHEBI:30031"/>
        <dbReference type="ChEBI" id="CHEBI:30616"/>
        <dbReference type="ChEBI" id="CHEBI:43474"/>
        <dbReference type="ChEBI" id="CHEBI:57287"/>
        <dbReference type="ChEBI" id="CHEBI:57292"/>
        <dbReference type="ChEBI" id="CHEBI:456216"/>
        <dbReference type="EC" id="6.2.1.5"/>
    </reaction>
</comment>
<evidence type="ECO:0000256" key="3">
    <source>
        <dbReference type="ARBA" id="ARBA00022723"/>
    </source>
</evidence>
<comment type="similarity">
    <text evidence="6">Belongs to the succinate/malate CoA ligase beta subunit family.</text>
</comment>
<feature type="domain" description="ATP-grasp" evidence="8">
    <location>
        <begin position="9"/>
        <end position="55"/>
    </location>
</feature>
<feature type="binding site" evidence="6">
    <location>
        <position position="112"/>
    </location>
    <ligand>
        <name>ATP</name>
        <dbReference type="ChEBI" id="CHEBI:30616"/>
    </ligand>
</feature>
<proteinExistence type="inferred from homology"/>
<keyword evidence="1 6" id="KW-0816">Tricarboxylic acid cycle</keyword>
<feature type="binding site" evidence="6">
    <location>
        <begin position="331"/>
        <end position="333"/>
    </location>
    <ligand>
        <name>substrate</name>
        <note>ligand shared with subunit alpha</note>
    </ligand>
</feature>
<feature type="binding site" evidence="6">
    <location>
        <position position="274"/>
    </location>
    <ligand>
        <name>substrate</name>
        <note>ligand shared with subunit alpha</note>
    </ligand>
</feature>
<feature type="binding site" evidence="6">
    <location>
        <position position="117"/>
    </location>
    <ligand>
        <name>ATP</name>
        <dbReference type="ChEBI" id="CHEBI:30616"/>
    </ligand>
</feature>
<evidence type="ECO:0000256" key="6">
    <source>
        <dbReference type="HAMAP-Rule" id="MF_00558"/>
    </source>
</evidence>
<dbReference type="InterPro" id="IPR013650">
    <property type="entry name" value="ATP-grasp_succ-CoA_synth-type"/>
</dbReference>
<feature type="binding site" evidence="6">
    <location>
        <position position="46"/>
    </location>
    <ligand>
        <name>ATP</name>
        <dbReference type="ChEBI" id="CHEBI:30616"/>
    </ligand>
</feature>
<feature type="binding site" evidence="6">
    <location>
        <position position="209"/>
    </location>
    <ligand>
        <name>Mg(2+)</name>
        <dbReference type="ChEBI" id="CHEBI:18420"/>
    </ligand>
</feature>
<dbReference type="SUPFAM" id="SSF56059">
    <property type="entry name" value="Glutathione synthetase ATP-binding domain-like"/>
    <property type="match status" value="1"/>
</dbReference>
<evidence type="ECO:0000256" key="7">
    <source>
        <dbReference type="PROSITE-ProRule" id="PRU00409"/>
    </source>
</evidence>
<evidence type="ECO:0000256" key="1">
    <source>
        <dbReference type="ARBA" id="ARBA00022532"/>
    </source>
</evidence>
<dbReference type="PROSITE" id="PS01217">
    <property type="entry name" value="SUCCINYL_COA_LIG_3"/>
    <property type="match status" value="1"/>
</dbReference>
<evidence type="ECO:0000313" key="9">
    <source>
        <dbReference type="EMBL" id="NBE06532.1"/>
    </source>
</evidence>
<comment type="cofactor">
    <cofactor evidence="6">
        <name>Mg(2+)</name>
        <dbReference type="ChEBI" id="CHEBI:18420"/>
    </cofactor>
    <text evidence="6">Binds 1 Mg(2+) ion per subunit.</text>
</comment>
<dbReference type="PROSITE" id="PS50975">
    <property type="entry name" value="ATP_GRASP"/>
    <property type="match status" value="1"/>
</dbReference>
<protein>
    <recommendedName>
        <fullName evidence="6">Succinate--CoA ligase [ADP-forming] subunit beta</fullName>
        <ecNumber evidence="6">6.2.1.5</ecNumber>
    </recommendedName>
    <alternativeName>
        <fullName evidence="6">Succinyl-CoA synthetase subunit beta</fullName>
        <shortName evidence="6">SCS-beta</shortName>
    </alternativeName>
</protein>
<dbReference type="InterPro" id="IPR013815">
    <property type="entry name" value="ATP_grasp_subdomain_1"/>
</dbReference>
<keyword evidence="6 7" id="KW-0067">ATP-binding</keyword>
<dbReference type="PIRSF" id="PIRSF001554">
    <property type="entry name" value="SucCS_beta"/>
    <property type="match status" value="1"/>
</dbReference>
<dbReference type="EMBL" id="JAAATW010000001">
    <property type="protein sequence ID" value="NBE06532.1"/>
    <property type="molecule type" value="Genomic_DNA"/>
</dbReference>
<feature type="binding site" evidence="6">
    <location>
        <begin position="53"/>
        <end position="55"/>
    </location>
    <ligand>
        <name>ATP</name>
        <dbReference type="ChEBI" id="CHEBI:30616"/>
    </ligand>
</feature>
<keyword evidence="4 6" id="KW-0547">Nucleotide-binding</keyword>
<organism evidence="9 10">
    <name type="scientific">Paragemmobacter ruber</name>
    <dbReference type="NCBI Taxonomy" id="1985673"/>
    <lineage>
        <taxon>Bacteria</taxon>
        <taxon>Pseudomonadati</taxon>
        <taxon>Pseudomonadota</taxon>
        <taxon>Alphaproteobacteria</taxon>
        <taxon>Rhodobacterales</taxon>
        <taxon>Paracoccaceae</taxon>
        <taxon>Paragemmobacter</taxon>
    </lineage>
</organism>
<comment type="catalytic activity">
    <reaction evidence="6">
        <text>GTP + succinate + CoA = succinyl-CoA + GDP + phosphate</text>
        <dbReference type="Rhea" id="RHEA:22120"/>
        <dbReference type="ChEBI" id="CHEBI:30031"/>
        <dbReference type="ChEBI" id="CHEBI:37565"/>
        <dbReference type="ChEBI" id="CHEBI:43474"/>
        <dbReference type="ChEBI" id="CHEBI:57287"/>
        <dbReference type="ChEBI" id="CHEBI:57292"/>
        <dbReference type="ChEBI" id="CHEBI:58189"/>
    </reaction>
</comment>
<comment type="function">
    <text evidence="6">Succinyl-CoA synthetase functions in the citric acid cycle (TCA), coupling the hydrolysis of succinyl-CoA to the synthesis of either ATP or GTP and thus represents the only step of substrate-level phosphorylation in the TCA. The beta subunit provides nucleotide specificity of the enzyme and binds the substrate succinate, while the binding sites for coenzyme A and phosphate are found in the alpha subunit.</text>
</comment>
<dbReference type="PANTHER" id="PTHR11815">
    <property type="entry name" value="SUCCINYL-COA SYNTHETASE BETA CHAIN"/>
    <property type="match status" value="1"/>
</dbReference>
<dbReference type="Gene3D" id="3.30.1490.20">
    <property type="entry name" value="ATP-grasp fold, A domain"/>
    <property type="match status" value="1"/>
</dbReference>
<dbReference type="InterPro" id="IPR016102">
    <property type="entry name" value="Succinyl-CoA_synth-like"/>
</dbReference>
<dbReference type="Proteomes" id="UP001517376">
    <property type="component" value="Unassembled WGS sequence"/>
</dbReference>
<dbReference type="Gene3D" id="3.30.470.20">
    <property type="entry name" value="ATP-grasp fold, B domain"/>
    <property type="match status" value="1"/>
</dbReference>
<dbReference type="RefSeq" id="WP_161765522.1">
    <property type="nucleotide sequence ID" value="NZ_JAAATW010000001.1"/>
</dbReference>
<keyword evidence="3 6" id="KW-0479">Metal-binding</keyword>
<dbReference type="HAMAP" id="MF_00558">
    <property type="entry name" value="Succ_CoA_beta"/>
    <property type="match status" value="1"/>
</dbReference>
<dbReference type="InterPro" id="IPR011761">
    <property type="entry name" value="ATP-grasp"/>
</dbReference>